<name>A0A3A3FXT4_9BURK</name>
<dbReference type="Proteomes" id="UP000266327">
    <property type="component" value="Unassembled WGS sequence"/>
</dbReference>
<protein>
    <submittedName>
        <fullName evidence="1">Uncharacterized protein</fullName>
    </submittedName>
</protein>
<gene>
    <name evidence="1" type="ORF">D3878_00150</name>
</gene>
<dbReference type="AlphaFoldDB" id="A0A3A3FXT4"/>
<sequence>MIFNCRNNSISPQCKLLFRDRSIIANNLTRLMAVVANSIPPYTWATRDDIPSLFMRADGFTGHAYTYIFKPN</sequence>
<organism evidence="1 2">
    <name type="scientific">Noviherbaspirillum sedimenti</name>
    <dbReference type="NCBI Taxonomy" id="2320865"/>
    <lineage>
        <taxon>Bacteria</taxon>
        <taxon>Pseudomonadati</taxon>
        <taxon>Pseudomonadota</taxon>
        <taxon>Betaproteobacteria</taxon>
        <taxon>Burkholderiales</taxon>
        <taxon>Oxalobacteraceae</taxon>
        <taxon>Noviherbaspirillum</taxon>
    </lineage>
</organism>
<proteinExistence type="predicted"/>
<evidence type="ECO:0000313" key="1">
    <source>
        <dbReference type="EMBL" id="RJG00175.1"/>
    </source>
</evidence>
<accession>A0A3A3FXT4</accession>
<comment type="caution">
    <text evidence="1">The sequence shown here is derived from an EMBL/GenBank/DDBJ whole genome shotgun (WGS) entry which is preliminary data.</text>
</comment>
<evidence type="ECO:0000313" key="2">
    <source>
        <dbReference type="Proteomes" id="UP000266327"/>
    </source>
</evidence>
<dbReference type="EMBL" id="QYUQ01000002">
    <property type="protein sequence ID" value="RJG00175.1"/>
    <property type="molecule type" value="Genomic_DNA"/>
</dbReference>
<keyword evidence="2" id="KW-1185">Reference proteome</keyword>
<reference evidence="2" key="1">
    <citation type="submission" date="2018-09" db="EMBL/GenBank/DDBJ databases">
        <authorList>
            <person name="Zhu H."/>
        </authorList>
    </citation>
    <scope>NUCLEOTIDE SEQUENCE [LARGE SCALE GENOMIC DNA]</scope>
    <source>
        <strain evidence="2">K1S02-23</strain>
    </source>
</reference>